<dbReference type="Pfam" id="PF13847">
    <property type="entry name" value="Methyltransf_31"/>
    <property type="match status" value="1"/>
</dbReference>
<comment type="caution">
    <text evidence="2">The sequence shown here is derived from an EMBL/GenBank/DDBJ whole genome shotgun (WGS) entry which is preliminary data.</text>
</comment>
<accession>A0A1G2QRL1</accession>
<dbReference type="InterPro" id="IPR025714">
    <property type="entry name" value="Methyltranfer_dom"/>
</dbReference>
<reference evidence="2 3" key="1">
    <citation type="journal article" date="2016" name="Nat. Commun.">
        <title>Thousands of microbial genomes shed light on interconnected biogeochemical processes in an aquifer system.</title>
        <authorList>
            <person name="Anantharaman K."/>
            <person name="Brown C.T."/>
            <person name="Hug L.A."/>
            <person name="Sharon I."/>
            <person name="Castelle C.J."/>
            <person name="Probst A.J."/>
            <person name="Thomas B.C."/>
            <person name="Singh A."/>
            <person name="Wilkins M.J."/>
            <person name="Karaoz U."/>
            <person name="Brodie E.L."/>
            <person name="Williams K.H."/>
            <person name="Hubbard S.S."/>
            <person name="Banfield J.F."/>
        </authorList>
    </citation>
    <scope>NUCLEOTIDE SEQUENCE [LARGE SCALE GENOMIC DNA]</scope>
</reference>
<protein>
    <recommendedName>
        <fullName evidence="1">Methyltransferase domain-containing protein</fullName>
    </recommendedName>
</protein>
<evidence type="ECO:0000259" key="1">
    <source>
        <dbReference type="Pfam" id="PF13847"/>
    </source>
</evidence>
<proteinExistence type="predicted"/>
<dbReference type="Gene3D" id="3.40.50.150">
    <property type="entry name" value="Vaccinia Virus protein VP39"/>
    <property type="match status" value="1"/>
</dbReference>
<dbReference type="STRING" id="1802443.A2117_01520"/>
<dbReference type="PANTHER" id="PTHR43591">
    <property type="entry name" value="METHYLTRANSFERASE"/>
    <property type="match status" value="1"/>
</dbReference>
<dbReference type="SUPFAM" id="SSF53335">
    <property type="entry name" value="S-adenosyl-L-methionine-dependent methyltransferases"/>
    <property type="match status" value="1"/>
</dbReference>
<gene>
    <name evidence="2" type="ORF">A2117_01520</name>
</gene>
<dbReference type="EMBL" id="MHTO01000010">
    <property type="protein sequence ID" value="OHA62551.1"/>
    <property type="molecule type" value="Genomic_DNA"/>
</dbReference>
<organism evidence="2 3">
    <name type="scientific">Candidatus Wildermuthbacteria bacterium GWA2_46_15</name>
    <dbReference type="NCBI Taxonomy" id="1802443"/>
    <lineage>
        <taxon>Bacteria</taxon>
        <taxon>Candidatus Wildermuthiibacteriota</taxon>
    </lineage>
</organism>
<dbReference type="GO" id="GO:0008168">
    <property type="term" value="F:methyltransferase activity"/>
    <property type="evidence" value="ECO:0007669"/>
    <property type="project" value="TreeGrafter"/>
</dbReference>
<dbReference type="AlphaFoldDB" id="A0A1G2QRL1"/>
<feature type="domain" description="Methyltransferase" evidence="1">
    <location>
        <begin position="19"/>
        <end position="133"/>
    </location>
</feature>
<dbReference type="PANTHER" id="PTHR43591:SF24">
    <property type="entry name" value="2-METHOXY-6-POLYPRENYL-1,4-BENZOQUINOL METHYLASE, MITOCHONDRIAL"/>
    <property type="match status" value="1"/>
</dbReference>
<dbReference type="InterPro" id="IPR029063">
    <property type="entry name" value="SAM-dependent_MTases_sf"/>
</dbReference>
<sequence>MMDFLNPEQVLNQIELREDMMAADFGCGVGGWAIPLAKKLKTGKVYAIDIQAEALAALRIKMEMGKMNNIRPIRADLEMGLGSSVQNNLLDLVLLTNLLFQAQDKNQIIAEAKRVLRPGGRLLVTDWKTDSSFGPQENRISLKEASEMIEERGFKLEKELAVGKYHWGLLFTKI</sequence>
<dbReference type="Proteomes" id="UP000179245">
    <property type="component" value="Unassembled WGS sequence"/>
</dbReference>
<evidence type="ECO:0000313" key="2">
    <source>
        <dbReference type="EMBL" id="OHA62551.1"/>
    </source>
</evidence>
<dbReference type="CDD" id="cd02440">
    <property type="entry name" value="AdoMet_MTases"/>
    <property type="match status" value="1"/>
</dbReference>
<name>A0A1G2QRL1_9BACT</name>
<evidence type="ECO:0000313" key="3">
    <source>
        <dbReference type="Proteomes" id="UP000179245"/>
    </source>
</evidence>